<dbReference type="AlphaFoldDB" id="A0A2G0CCJ0"/>
<evidence type="ECO:0000259" key="4">
    <source>
        <dbReference type="Pfam" id="PF00582"/>
    </source>
</evidence>
<evidence type="ECO:0000313" key="5">
    <source>
        <dbReference type="EMBL" id="PHK97637.1"/>
    </source>
</evidence>
<dbReference type="RefSeq" id="WP_099107291.1">
    <property type="nucleotide sequence ID" value="NZ_JAATJF010000005.1"/>
</dbReference>
<protein>
    <recommendedName>
        <fullName evidence="4">UspA domain-containing protein</fullName>
    </recommendedName>
</protein>
<evidence type="ECO:0000256" key="1">
    <source>
        <dbReference type="ARBA" id="ARBA00008791"/>
    </source>
</evidence>
<comment type="caution">
    <text evidence="5">The sequence shown here is derived from an EMBL/GenBank/DDBJ whole genome shotgun (WGS) entry which is preliminary data.</text>
</comment>
<evidence type="ECO:0000256" key="2">
    <source>
        <dbReference type="ARBA" id="ARBA00022741"/>
    </source>
</evidence>
<proteinExistence type="inferred from homology"/>
<evidence type="ECO:0000256" key="3">
    <source>
        <dbReference type="ARBA" id="ARBA00022840"/>
    </source>
</evidence>
<reference evidence="5 6" key="1">
    <citation type="submission" date="2017-10" db="EMBL/GenBank/DDBJ databases">
        <title>The draft genome sequence of Lewinella marina KCTC 32374.</title>
        <authorList>
            <person name="Wang K."/>
        </authorList>
    </citation>
    <scope>NUCLEOTIDE SEQUENCE [LARGE SCALE GENOMIC DNA]</scope>
    <source>
        <strain evidence="5 6">MKG-38</strain>
    </source>
</reference>
<dbReference type="CDD" id="cd00293">
    <property type="entry name" value="USP-like"/>
    <property type="match status" value="1"/>
</dbReference>
<dbReference type="Pfam" id="PF00582">
    <property type="entry name" value="Usp"/>
    <property type="match status" value="2"/>
</dbReference>
<comment type="similarity">
    <text evidence="1">Belongs to the universal stress protein A family.</text>
</comment>
<dbReference type="PANTHER" id="PTHR46268:SF27">
    <property type="entry name" value="UNIVERSAL STRESS PROTEIN RV2623"/>
    <property type="match status" value="1"/>
</dbReference>
<organism evidence="5 6">
    <name type="scientific">Neolewinella marina</name>
    <dbReference type="NCBI Taxonomy" id="438751"/>
    <lineage>
        <taxon>Bacteria</taxon>
        <taxon>Pseudomonadati</taxon>
        <taxon>Bacteroidota</taxon>
        <taxon>Saprospiria</taxon>
        <taxon>Saprospirales</taxon>
        <taxon>Lewinellaceae</taxon>
        <taxon>Neolewinella</taxon>
    </lineage>
</organism>
<sequence length="274" mass="31116">MRHVLVPTDLSSPADNALEYARLLAEEFSARLTLVYIHSLPRDPLRIGEVSSELYQQQEKALHARAERLRDQGLEVDIHIQLGKPIGRLKRLIYRNPFDLVVMGCQGENQVAGRFFGSTTTALMDEVTVPILAVPAGFPPAFPRALMWATDQRPVRNAKTLYPLYELVERATTELRVFHYQESGEKKLPDERFKELLAEVRHDFFYQLADGDTVEGAIREFVQLTGVDLITVIHRQSTWLSRLIVASNTREIIWRSPVPVLILQEVTTLSSVAS</sequence>
<dbReference type="PANTHER" id="PTHR46268">
    <property type="entry name" value="STRESS RESPONSE PROTEIN NHAX"/>
    <property type="match status" value="1"/>
</dbReference>
<feature type="domain" description="UspA" evidence="4">
    <location>
        <begin position="144"/>
        <end position="263"/>
    </location>
</feature>
<dbReference type="GO" id="GO:0005524">
    <property type="term" value="F:ATP binding"/>
    <property type="evidence" value="ECO:0007669"/>
    <property type="project" value="UniProtKB-KW"/>
</dbReference>
<keyword evidence="3" id="KW-0067">ATP-binding</keyword>
<accession>A0A2G0CCJ0</accession>
<dbReference type="InterPro" id="IPR014729">
    <property type="entry name" value="Rossmann-like_a/b/a_fold"/>
</dbReference>
<dbReference type="Proteomes" id="UP000226437">
    <property type="component" value="Unassembled WGS sequence"/>
</dbReference>
<dbReference type="PRINTS" id="PR01438">
    <property type="entry name" value="UNVRSLSTRESS"/>
</dbReference>
<dbReference type="Gene3D" id="3.40.50.620">
    <property type="entry name" value="HUPs"/>
    <property type="match status" value="2"/>
</dbReference>
<keyword evidence="2" id="KW-0547">Nucleotide-binding</keyword>
<dbReference type="InterPro" id="IPR006015">
    <property type="entry name" value="Universal_stress_UspA"/>
</dbReference>
<dbReference type="OrthoDB" id="9788959at2"/>
<dbReference type="SUPFAM" id="SSF52402">
    <property type="entry name" value="Adenine nucleotide alpha hydrolases-like"/>
    <property type="match status" value="2"/>
</dbReference>
<name>A0A2G0CCJ0_9BACT</name>
<gene>
    <name evidence="5" type="ORF">CGL56_14485</name>
</gene>
<evidence type="ECO:0000313" key="6">
    <source>
        <dbReference type="Proteomes" id="UP000226437"/>
    </source>
</evidence>
<dbReference type="EMBL" id="PDLO01000007">
    <property type="protein sequence ID" value="PHK97637.1"/>
    <property type="molecule type" value="Genomic_DNA"/>
</dbReference>
<feature type="domain" description="UspA" evidence="4">
    <location>
        <begin position="1"/>
        <end position="135"/>
    </location>
</feature>
<dbReference type="InterPro" id="IPR006016">
    <property type="entry name" value="UspA"/>
</dbReference>
<keyword evidence="6" id="KW-1185">Reference proteome</keyword>